<evidence type="ECO:0000256" key="5">
    <source>
        <dbReference type="ARBA" id="ARBA00023136"/>
    </source>
</evidence>
<reference evidence="7" key="1">
    <citation type="submission" date="2020-10" db="EMBL/GenBank/DDBJ databases">
        <authorList>
            <person name="Gilroy R."/>
        </authorList>
    </citation>
    <scope>NUCLEOTIDE SEQUENCE</scope>
    <source>
        <strain evidence="7">CHK187-14744</strain>
    </source>
</reference>
<dbReference type="InterPro" id="IPR002781">
    <property type="entry name" value="TM_pro_TauE-like"/>
</dbReference>
<dbReference type="AlphaFoldDB" id="A0A9D1HER1"/>
<dbReference type="PANTHER" id="PTHR43701">
    <property type="entry name" value="MEMBRANE TRANSPORTER PROTEIN MJ0441-RELATED"/>
    <property type="match status" value="1"/>
</dbReference>
<dbReference type="GO" id="GO:0005886">
    <property type="term" value="C:plasma membrane"/>
    <property type="evidence" value="ECO:0007669"/>
    <property type="project" value="UniProtKB-SubCell"/>
</dbReference>
<gene>
    <name evidence="7" type="ORF">IAB63_01785</name>
</gene>
<organism evidence="7 8">
    <name type="scientific">Candidatus Onthocola gallistercoris</name>
    <dbReference type="NCBI Taxonomy" id="2840876"/>
    <lineage>
        <taxon>Bacteria</taxon>
        <taxon>Bacillati</taxon>
        <taxon>Bacillota</taxon>
        <taxon>Bacilli</taxon>
        <taxon>Candidatus Onthocola</taxon>
    </lineage>
</organism>
<feature type="transmembrane region" description="Helical" evidence="6">
    <location>
        <begin position="105"/>
        <end position="126"/>
    </location>
</feature>
<accession>A0A9D1HER1</accession>
<comment type="caution">
    <text evidence="7">The sequence shown here is derived from an EMBL/GenBank/DDBJ whole genome shotgun (WGS) entry which is preliminary data.</text>
</comment>
<evidence type="ECO:0000256" key="1">
    <source>
        <dbReference type="ARBA" id="ARBA00004141"/>
    </source>
</evidence>
<dbReference type="Pfam" id="PF01925">
    <property type="entry name" value="TauE"/>
    <property type="match status" value="1"/>
</dbReference>
<feature type="transmembrane region" description="Helical" evidence="6">
    <location>
        <begin position="36"/>
        <end position="60"/>
    </location>
</feature>
<keyword evidence="4 6" id="KW-1133">Transmembrane helix</keyword>
<keyword evidence="3 6" id="KW-0812">Transmembrane</keyword>
<evidence type="ECO:0000256" key="4">
    <source>
        <dbReference type="ARBA" id="ARBA00022989"/>
    </source>
</evidence>
<evidence type="ECO:0000313" key="8">
    <source>
        <dbReference type="Proteomes" id="UP000824164"/>
    </source>
</evidence>
<keyword evidence="5 6" id="KW-0472">Membrane</keyword>
<feature type="transmembrane region" description="Helical" evidence="6">
    <location>
        <begin position="138"/>
        <end position="158"/>
    </location>
</feature>
<feature type="transmembrane region" description="Helical" evidence="6">
    <location>
        <begin position="212"/>
        <end position="229"/>
    </location>
</feature>
<feature type="transmembrane region" description="Helical" evidence="6">
    <location>
        <begin position="241"/>
        <end position="258"/>
    </location>
</feature>
<reference evidence="7" key="2">
    <citation type="journal article" date="2021" name="PeerJ">
        <title>Extensive microbial diversity within the chicken gut microbiome revealed by metagenomics and culture.</title>
        <authorList>
            <person name="Gilroy R."/>
            <person name="Ravi A."/>
            <person name="Getino M."/>
            <person name="Pursley I."/>
            <person name="Horton D.L."/>
            <person name="Alikhan N.F."/>
            <person name="Baker D."/>
            <person name="Gharbi K."/>
            <person name="Hall N."/>
            <person name="Watson M."/>
            <person name="Adriaenssens E.M."/>
            <person name="Foster-Nyarko E."/>
            <person name="Jarju S."/>
            <person name="Secka A."/>
            <person name="Antonio M."/>
            <person name="Oren A."/>
            <person name="Chaudhuri R.R."/>
            <person name="La Ragione R."/>
            <person name="Hildebrand F."/>
            <person name="Pallen M.J."/>
        </authorList>
    </citation>
    <scope>NUCLEOTIDE SEQUENCE</scope>
    <source>
        <strain evidence="7">CHK187-14744</strain>
    </source>
</reference>
<sequence length="262" mass="28085">MLELLFFTVCLLACTAGSICGIGGGVIIKPVLDATGVMSVTSISFLSGCTVLSMAVVSVYKALKNKTASIDLKLATYLALGACVGGITGKMLFDQIKQVTGNDDQVGLIQAIVLVIITVGTIVYTLKKEQIKTCHFKNLFVSLIIGFLLGMMSSFLGIGGGPINLVVLGFFFSMKTKEAALCSVYIILFSQLSSFLQTVLTNNIPSFEITTLIVMIAGGILGGFIGSFVNKKISTKNVDKLFILLMVIIVFINFYNIYRFGF</sequence>
<evidence type="ECO:0000313" key="7">
    <source>
        <dbReference type="EMBL" id="HIU01966.1"/>
    </source>
</evidence>
<dbReference type="Proteomes" id="UP000824164">
    <property type="component" value="Unassembled WGS sequence"/>
</dbReference>
<protein>
    <recommendedName>
        <fullName evidence="6">Probable membrane transporter protein</fullName>
    </recommendedName>
</protein>
<evidence type="ECO:0000256" key="3">
    <source>
        <dbReference type="ARBA" id="ARBA00022692"/>
    </source>
</evidence>
<comment type="subcellular location">
    <subcellularLocation>
        <location evidence="6">Cell membrane</location>
        <topology evidence="6">Multi-pass membrane protein</topology>
    </subcellularLocation>
    <subcellularLocation>
        <location evidence="1">Membrane</location>
        <topology evidence="1">Multi-pass membrane protein</topology>
    </subcellularLocation>
</comment>
<dbReference type="PANTHER" id="PTHR43701:SF2">
    <property type="entry name" value="MEMBRANE TRANSPORTER PROTEIN YJNA-RELATED"/>
    <property type="match status" value="1"/>
</dbReference>
<dbReference type="InterPro" id="IPR051598">
    <property type="entry name" value="TSUP/Inactive_protease-like"/>
</dbReference>
<dbReference type="EMBL" id="DVLT01000011">
    <property type="protein sequence ID" value="HIU01966.1"/>
    <property type="molecule type" value="Genomic_DNA"/>
</dbReference>
<proteinExistence type="inferred from homology"/>
<keyword evidence="6" id="KW-1003">Cell membrane</keyword>
<evidence type="ECO:0000256" key="6">
    <source>
        <dbReference type="RuleBase" id="RU363041"/>
    </source>
</evidence>
<feature type="transmembrane region" description="Helical" evidence="6">
    <location>
        <begin position="72"/>
        <end position="93"/>
    </location>
</feature>
<name>A0A9D1HER1_9FIRM</name>
<evidence type="ECO:0000256" key="2">
    <source>
        <dbReference type="ARBA" id="ARBA00009142"/>
    </source>
</evidence>
<comment type="similarity">
    <text evidence="2 6">Belongs to the 4-toluene sulfonate uptake permease (TSUP) (TC 2.A.102) family.</text>
</comment>